<gene>
    <name evidence="5" type="ordered locus">Desmer_2217</name>
</gene>
<feature type="transmembrane region" description="Helical" evidence="3">
    <location>
        <begin position="102"/>
        <end position="120"/>
    </location>
</feature>
<dbReference type="Proteomes" id="UP000005262">
    <property type="component" value="Chromosome"/>
</dbReference>
<dbReference type="HOGENOM" id="CLU_725462_0_0_9"/>
<evidence type="ECO:0000256" key="2">
    <source>
        <dbReference type="SAM" id="MobiDB-lite"/>
    </source>
</evidence>
<dbReference type="RefSeq" id="WP_014903069.1">
    <property type="nucleotide sequence ID" value="NC_018515.1"/>
</dbReference>
<name>J7IR78_DESMD</name>
<feature type="coiled-coil region" evidence="1">
    <location>
        <begin position="334"/>
        <end position="361"/>
    </location>
</feature>
<feature type="compositionally biased region" description="Polar residues" evidence="2">
    <location>
        <begin position="134"/>
        <end position="152"/>
    </location>
</feature>
<dbReference type="Pfam" id="PF14257">
    <property type="entry name" value="DUF4349"/>
    <property type="match status" value="1"/>
</dbReference>
<keyword evidence="3" id="KW-0472">Membrane</keyword>
<sequence>MKRFFDKKTDLTALWEEDGDLQRMKTFFRSIEADSAANEKIKLSVKQKALEKMSGLGDSRESQINVFDQEKGISQKVKQKATLSQRIRTTLLSVSNFGHWKLGISVAALALFVIIGQQAMNGSGNILPRMGSSMEKSTQSTGSSPQDGNFNLALQDSMNMNQEIRAKGKMPSNGAEEGTAPKAEMQFSMDSTSAAQNKEVLPVPPDQTDAPPADAELARKITHNLDLTLEVSAIKDSVNQISQEVQQLGGYVVTSQQSESDHYSSANLTVKIPSDKLSGLQNSFSAWGKVLDQRLQANDITNEYYDSQARLTILEAEENRYLEILAQAVTVDDVLKVEGALSNVRQQIEQLKGQLKLWNHQVDYSTVTIQIVTRQSPNLNVTNPWQPISWTETWKAAGDAVLKTLSSTWNGLNYLVVGMGYASPYLLLGALGWSIYKLWRKRTG</sequence>
<keyword evidence="6" id="KW-1185">Reference proteome</keyword>
<feature type="region of interest" description="Disordered" evidence="2">
    <location>
        <begin position="130"/>
        <end position="152"/>
    </location>
</feature>
<reference evidence="5 6" key="1">
    <citation type="journal article" date="2012" name="J. Bacteriol.">
        <title>Complete genome sequences of Desulfosporosinus orientis DSM765T, Desulfosporosinus youngiae DSM17734T, Desulfosporosinus meridiei DSM13257T, and Desulfosporosinus acidiphilus DSM22704T.</title>
        <authorList>
            <person name="Pester M."/>
            <person name="Brambilla E."/>
            <person name="Alazard D."/>
            <person name="Rattei T."/>
            <person name="Weinmaier T."/>
            <person name="Han J."/>
            <person name="Lucas S."/>
            <person name="Lapidus A."/>
            <person name="Cheng J.F."/>
            <person name="Goodwin L."/>
            <person name="Pitluck S."/>
            <person name="Peters L."/>
            <person name="Ovchinnikova G."/>
            <person name="Teshima H."/>
            <person name="Detter J.C."/>
            <person name="Han C.S."/>
            <person name="Tapia R."/>
            <person name="Land M.L."/>
            <person name="Hauser L."/>
            <person name="Kyrpides N.C."/>
            <person name="Ivanova N.N."/>
            <person name="Pagani I."/>
            <person name="Huntmann M."/>
            <person name="Wei C.L."/>
            <person name="Davenport K.W."/>
            <person name="Daligault H."/>
            <person name="Chain P.S."/>
            <person name="Chen A."/>
            <person name="Mavromatis K."/>
            <person name="Markowitz V."/>
            <person name="Szeto E."/>
            <person name="Mikhailova N."/>
            <person name="Pati A."/>
            <person name="Wagner M."/>
            <person name="Woyke T."/>
            <person name="Ollivier B."/>
            <person name="Klenk H.P."/>
            <person name="Spring S."/>
            <person name="Loy A."/>
        </authorList>
    </citation>
    <scope>NUCLEOTIDE SEQUENCE [LARGE SCALE GENOMIC DNA]</scope>
    <source>
        <strain evidence="6">ATCC BAA-275 / DSM 13257 / NCIMB 13706 / S10</strain>
    </source>
</reference>
<organism evidence="5 6">
    <name type="scientific">Desulfosporosinus meridiei (strain ATCC BAA-275 / DSM 13257 / KCTC 12902 / NCIMB 13706 / S10)</name>
    <dbReference type="NCBI Taxonomy" id="768704"/>
    <lineage>
        <taxon>Bacteria</taxon>
        <taxon>Bacillati</taxon>
        <taxon>Bacillota</taxon>
        <taxon>Clostridia</taxon>
        <taxon>Eubacteriales</taxon>
        <taxon>Desulfitobacteriaceae</taxon>
        <taxon>Desulfosporosinus</taxon>
    </lineage>
</organism>
<dbReference type="EMBL" id="CP003629">
    <property type="protein sequence ID" value="AFQ44155.1"/>
    <property type="molecule type" value="Genomic_DNA"/>
</dbReference>
<keyword evidence="3" id="KW-0812">Transmembrane</keyword>
<dbReference type="InterPro" id="IPR025645">
    <property type="entry name" value="DUF4349"/>
</dbReference>
<evidence type="ECO:0000259" key="4">
    <source>
        <dbReference type="Pfam" id="PF14257"/>
    </source>
</evidence>
<proteinExistence type="predicted"/>
<dbReference type="KEGG" id="dmi:Desmer_2217"/>
<dbReference type="AlphaFoldDB" id="J7IR78"/>
<evidence type="ECO:0000256" key="1">
    <source>
        <dbReference type="SAM" id="Coils"/>
    </source>
</evidence>
<reference evidence="6" key="2">
    <citation type="submission" date="2012-08" db="EMBL/GenBank/DDBJ databases">
        <title>Finished genome of Desulfosporosinus meridiei DSM 13257.</title>
        <authorList>
            <person name="Huntemann M."/>
            <person name="Wei C.-L."/>
            <person name="Han J."/>
            <person name="Detter J.C."/>
            <person name="Han C."/>
            <person name="Davenport K."/>
            <person name="Daligault H."/>
            <person name="Erkkila T."/>
            <person name="Gu W."/>
            <person name="Munk A.C.C."/>
            <person name="Teshima H."/>
            <person name="Xu Y."/>
            <person name="Chain P."/>
            <person name="Tapia R."/>
            <person name="Chen A."/>
            <person name="Krypides N."/>
            <person name="Mavromatis K."/>
            <person name="Markowitz V."/>
            <person name="Szeto E."/>
            <person name="Ivanova N."/>
            <person name="Mikhailova N."/>
            <person name="Ovchinnikova G."/>
            <person name="Pagani I."/>
            <person name="Pati A."/>
            <person name="Goodwin L."/>
            <person name="Peters L."/>
            <person name="Pitluck S."/>
            <person name="Woyke T."/>
            <person name="Pester M."/>
            <person name="Spring S."/>
            <person name="Ollivier B."/>
            <person name="Rattei T."/>
            <person name="Klenk H.-P."/>
            <person name="Wagner M."/>
            <person name="Loy A."/>
        </authorList>
    </citation>
    <scope>NUCLEOTIDE SEQUENCE [LARGE SCALE GENOMIC DNA]</scope>
    <source>
        <strain evidence="6">ATCC BAA-275 / DSM 13257 / NCIMB 13706 / S10</strain>
    </source>
</reference>
<protein>
    <recommendedName>
        <fullName evidence="4">DUF4349 domain-containing protein</fullName>
    </recommendedName>
</protein>
<dbReference type="OrthoDB" id="9808253at2"/>
<keyword evidence="3" id="KW-1133">Transmembrane helix</keyword>
<evidence type="ECO:0000313" key="5">
    <source>
        <dbReference type="EMBL" id="AFQ44155.1"/>
    </source>
</evidence>
<feature type="transmembrane region" description="Helical" evidence="3">
    <location>
        <begin position="412"/>
        <end position="436"/>
    </location>
</feature>
<dbReference type="STRING" id="768704.Desmer_2217"/>
<dbReference type="eggNOG" id="COG5662">
    <property type="taxonomic scope" value="Bacteria"/>
</dbReference>
<accession>J7IR78</accession>
<feature type="domain" description="DUF4349" evidence="4">
    <location>
        <begin position="219"/>
        <end position="436"/>
    </location>
</feature>
<evidence type="ECO:0000313" key="6">
    <source>
        <dbReference type="Proteomes" id="UP000005262"/>
    </source>
</evidence>
<evidence type="ECO:0000256" key="3">
    <source>
        <dbReference type="SAM" id="Phobius"/>
    </source>
</evidence>
<keyword evidence="1" id="KW-0175">Coiled coil</keyword>